<evidence type="ECO:0000313" key="2">
    <source>
        <dbReference type="Proteomes" id="UP001295794"/>
    </source>
</evidence>
<organism evidence="1 2">
    <name type="scientific">Mycena citricolor</name>
    <dbReference type="NCBI Taxonomy" id="2018698"/>
    <lineage>
        <taxon>Eukaryota</taxon>
        <taxon>Fungi</taxon>
        <taxon>Dikarya</taxon>
        <taxon>Basidiomycota</taxon>
        <taxon>Agaricomycotina</taxon>
        <taxon>Agaricomycetes</taxon>
        <taxon>Agaricomycetidae</taxon>
        <taxon>Agaricales</taxon>
        <taxon>Marasmiineae</taxon>
        <taxon>Mycenaceae</taxon>
        <taxon>Mycena</taxon>
    </lineage>
</organism>
<proteinExistence type="predicted"/>
<comment type="caution">
    <text evidence="1">The sequence shown here is derived from an EMBL/GenBank/DDBJ whole genome shotgun (WGS) entry which is preliminary data.</text>
</comment>
<dbReference type="EMBL" id="CAVNYO010000082">
    <property type="protein sequence ID" value="CAK5265154.1"/>
    <property type="molecule type" value="Genomic_DNA"/>
</dbReference>
<reference evidence="1" key="1">
    <citation type="submission" date="2023-11" db="EMBL/GenBank/DDBJ databases">
        <authorList>
            <person name="De Vega J J."/>
            <person name="De Vega J J."/>
        </authorList>
    </citation>
    <scope>NUCLEOTIDE SEQUENCE</scope>
</reference>
<sequence length="78" mass="8689">MCAHARPSTPLGCRPAAGTRRREVIRSDAVSVWSRHHFRRPPSLFLPLLPHPLPFARRPLSLLLLCHTAPQALCCACT</sequence>
<dbReference type="AlphaFoldDB" id="A0AAD2GW58"/>
<dbReference type="Proteomes" id="UP001295794">
    <property type="component" value="Unassembled WGS sequence"/>
</dbReference>
<protein>
    <submittedName>
        <fullName evidence="1">Uncharacterized protein</fullName>
    </submittedName>
</protein>
<gene>
    <name evidence="1" type="ORF">MYCIT1_LOCUS5925</name>
</gene>
<evidence type="ECO:0000313" key="1">
    <source>
        <dbReference type="EMBL" id="CAK5265154.1"/>
    </source>
</evidence>
<accession>A0AAD2GW58</accession>
<keyword evidence="2" id="KW-1185">Reference proteome</keyword>
<name>A0AAD2GW58_9AGAR</name>